<keyword evidence="3" id="KW-1185">Reference proteome</keyword>
<protein>
    <recommendedName>
        <fullName evidence="4">Pentacotripeptide-repeat region of PRORP domain-containing protein</fullName>
    </recommendedName>
</protein>
<organism evidence="2 3">
    <name type="scientific">Torulaspora globosa</name>
    <dbReference type="NCBI Taxonomy" id="48254"/>
    <lineage>
        <taxon>Eukaryota</taxon>
        <taxon>Fungi</taxon>
        <taxon>Dikarya</taxon>
        <taxon>Ascomycota</taxon>
        <taxon>Saccharomycotina</taxon>
        <taxon>Saccharomycetes</taxon>
        <taxon>Saccharomycetales</taxon>
        <taxon>Saccharomycetaceae</taxon>
        <taxon>Torulaspora</taxon>
    </lineage>
</organism>
<dbReference type="GeneID" id="59324933"/>
<dbReference type="EMBL" id="CP059247">
    <property type="protein sequence ID" value="QLL31814.1"/>
    <property type="molecule type" value="Genomic_DNA"/>
</dbReference>
<dbReference type="InterPro" id="IPR011990">
    <property type="entry name" value="TPR-like_helical_dom_sf"/>
</dbReference>
<dbReference type="KEGG" id="tgb:HG536_0B06820"/>
<keyword evidence="1" id="KW-0677">Repeat</keyword>
<evidence type="ECO:0008006" key="4">
    <source>
        <dbReference type="Google" id="ProtNLM"/>
    </source>
</evidence>
<reference evidence="2 3" key="1">
    <citation type="submission" date="2020-06" db="EMBL/GenBank/DDBJ databases">
        <title>The yeast mating-type switching endonuclease HO is a domesticated member of an unorthodox homing genetic element family.</title>
        <authorList>
            <person name="Coughlan A.Y."/>
            <person name="Lombardi L."/>
            <person name="Braun-Galleani S."/>
            <person name="Martos A.R."/>
            <person name="Galeote V."/>
            <person name="Bigey F."/>
            <person name="Dequin S."/>
            <person name="Byrne K.P."/>
            <person name="Wolfe K.H."/>
        </authorList>
    </citation>
    <scope>NUCLEOTIDE SEQUENCE [LARGE SCALE GENOMIC DNA]</scope>
    <source>
        <strain evidence="2 3">CBS764</strain>
    </source>
</reference>
<name>A0A7G3ZE78_9SACH</name>
<evidence type="ECO:0000313" key="3">
    <source>
        <dbReference type="Proteomes" id="UP000515788"/>
    </source>
</evidence>
<dbReference type="AlphaFoldDB" id="A0A7G3ZE78"/>
<sequence>MLRSTAPIAKQYQRVNWSLTVPAKIVKILNDTSNKPLEEPEKHALRRFYIRKTVIHLPVKERRYIVDFLFRRQAYLELNRFAQKYLFKRGDLVDSSYSLSFRELRQYCQSLIATGNMILLDQIVSKIIAQSSIEHKKCAINFINFLFTALKDGSKVVATIEPEETLLKWAKWMKMLNGHCEFDNYAHQKDLLKPLLFYLREKRHEELGFFQDCLDKIKAALGASVASQLSSTLIYLAAYNRSFGLVRDLWDYKINNNLVISSSDLTCILKCYCHFEKYDLVERTHAAFPHAHDEHQQFDYLLIAYSKLQNWKGLQDQFNALFSIGELPNIEHYGIVMYSMATIGELDSVEKLYAQLLRRNMLPTYTVLQSLLYAHFKAGNLNSCFAQFELFDKYSVRPSSSTYTLMFKVFRALNNIDGALRLLKRATESDIDITEGHFALLIQMCSKFTNPLIAQELFHIMEEHYNVAPTGKSVSALMDVYIESNLPQKSLALFKRYKHVKLENRLSIFNKAIKAYIAMGDSSMCESIFQEIVDLRLANDSEFFRGMIQYLVILKKDYGTAENVLDQLLKHPTIKPDVSHFEVLMQAFDKIAFREGIHNLYRKMNENKIPVNSKVIYYLVKATFKVQMKSQGDLKKPIELLDRIMSNAAEKTLDITFNQLHPSVVAWPMRVVAKYYNPMKAIDLLNRYSQLFYGKDDLSVNGRLTIMRSLLVVSAEIEQWDEFENIFERYVARIDSFEKQPSATMPNTKLRTAFKGLIFYKVRHLVATHNVQALPELLNSLEARGFLIDNISWNEAVKALFQDSRTIKTGLKIVNDKLIHGFNIIHKFRFLRKHAGQRSLTNQSWFLRRKKMEPSSFNPSLYLNSEVYSQVTEYMDRYLSSLPDLNNNLSVLVEEFPYFMKSYLMKPRNAVKGWETIEAQNASFLSELRSTKRVESIAQLQHR</sequence>
<dbReference type="Gene3D" id="1.25.40.10">
    <property type="entry name" value="Tetratricopeptide repeat domain"/>
    <property type="match status" value="2"/>
</dbReference>
<dbReference type="RefSeq" id="XP_037138489.1">
    <property type="nucleotide sequence ID" value="XM_037282594.1"/>
</dbReference>
<dbReference type="OrthoDB" id="185373at2759"/>
<gene>
    <name evidence="2" type="ORF">HG536_0B06820</name>
</gene>
<proteinExistence type="predicted"/>
<evidence type="ECO:0000313" key="2">
    <source>
        <dbReference type="EMBL" id="QLL31814.1"/>
    </source>
</evidence>
<dbReference type="PANTHER" id="PTHR47447:SF25">
    <property type="entry name" value="SAP DOMAIN-CONTAINING PROTEIN"/>
    <property type="match status" value="1"/>
</dbReference>
<dbReference type="PANTHER" id="PTHR47447">
    <property type="entry name" value="OS03G0856100 PROTEIN"/>
    <property type="match status" value="1"/>
</dbReference>
<dbReference type="Proteomes" id="UP000515788">
    <property type="component" value="Chromosome 2"/>
</dbReference>
<evidence type="ECO:0000256" key="1">
    <source>
        <dbReference type="ARBA" id="ARBA00022737"/>
    </source>
</evidence>
<accession>A0A7G3ZE78</accession>